<reference evidence="1 2" key="1">
    <citation type="submission" date="2008-07" db="EMBL/GenBank/DDBJ databases">
        <authorList>
            <person name="El-Sayed N."/>
            <person name="Caler E."/>
            <person name="Inman J."/>
            <person name="Amedeo P."/>
            <person name="Hass B."/>
            <person name="Wortman J."/>
        </authorList>
    </citation>
    <scope>NUCLEOTIDE SEQUENCE [LARGE SCALE GENOMIC DNA]</scope>
    <source>
        <strain evidence="2">ATCC 50983 / TXsc</strain>
    </source>
</reference>
<gene>
    <name evidence="1" type="ORF">Pmar_PMAR001834</name>
</gene>
<keyword evidence="2" id="KW-1185">Reference proteome</keyword>
<proteinExistence type="predicted"/>
<evidence type="ECO:0000313" key="2">
    <source>
        <dbReference type="Proteomes" id="UP000007800"/>
    </source>
</evidence>
<protein>
    <submittedName>
        <fullName evidence="1">Uncharacterized protein</fullName>
    </submittedName>
</protein>
<dbReference type="GeneID" id="9059134"/>
<sequence>ISLEAASPQWHCSSHPSAPYNVLVSPKGEVTLIDRLHRKVFNLALPKKTPRVT</sequence>
<dbReference type="RefSeq" id="XP_002775119.1">
    <property type="nucleotide sequence ID" value="XM_002775073.1"/>
</dbReference>
<name>C5L8K8_PERM5</name>
<dbReference type="AlphaFoldDB" id="C5L8K8"/>
<evidence type="ECO:0000313" key="1">
    <source>
        <dbReference type="EMBL" id="EER06935.1"/>
    </source>
</evidence>
<dbReference type="InParanoid" id="C5L8K8"/>
<dbReference type="EMBL" id="GG680189">
    <property type="protein sequence ID" value="EER06935.1"/>
    <property type="molecule type" value="Genomic_DNA"/>
</dbReference>
<organism evidence="2">
    <name type="scientific">Perkinsus marinus (strain ATCC 50983 / TXsc)</name>
    <dbReference type="NCBI Taxonomy" id="423536"/>
    <lineage>
        <taxon>Eukaryota</taxon>
        <taxon>Sar</taxon>
        <taxon>Alveolata</taxon>
        <taxon>Perkinsozoa</taxon>
        <taxon>Perkinsea</taxon>
        <taxon>Perkinsida</taxon>
        <taxon>Perkinsidae</taxon>
        <taxon>Perkinsus</taxon>
    </lineage>
</organism>
<dbReference type="OrthoDB" id="435906at2759"/>
<feature type="non-terminal residue" evidence="1">
    <location>
        <position position="1"/>
    </location>
</feature>
<feature type="non-terminal residue" evidence="1">
    <location>
        <position position="53"/>
    </location>
</feature>
<accession>C5L8K8</accession>
<dbReference type="Proteomes" id="UP000007800">
    <property type="component" value="Unassembled WGS sequence"/>
</dbReference>